<dbReference type="GO" id="GO:0003700">
    <property type="term" value="F:DNA-binding transcription factor activity"/>
    <property type="evidence" value="ECO:0007669"/>
    <property type="project" value="InterPro"/>
</dbReference>
<keyword evidence="6" id="KW-1185">Reference proteome</keyword>
<dbReference type="PANTHER" id="PTHR43280">
    <property type="entry name" value="ARAC-FAMILY TRANSCRIPTIONAL REGULATOR"/>
    <property type="match status" value="1"/>
</dbReference>
<evidence type="ECO:0000259" key="4">
    <source>
        <dbReference type="PROSITE" id="PS01124"/>
    </source>
</evidence>
<dbReference type="InterPro" id="IPR018060">
    <property type="entry name" value="HTH_AraC"/>
</dbReference>
<dbReference type="InterPro" id="IPR009057">
    <property type="entry name" value="Homeodomain-like_sf"/>
</dbReference>
<comment type="caution">
    <text evidence="5">The sequence shown here is derived from an EMBL/GenBank/DDBJ whole genome shotgun (WGS) entry which is preliminary data.</text>
</comment>
<organism evidence="5 6">
    <name type="scientific">Cohnella lupini</name>
    <dbReference type="NCBI Taxonomy" id="1294267"/>
    <lineage>
        <taxon>Bacteria</taxon>
        <taxon>Bacillati</taxon>
        <taxon>Bacillota</taxon>
        <taxon>Bacilli</taxon>
        <taxon>Bacillales</taxon>
        <taxon>Paenibacillaceae</taxon>
        <taxon>Cohnella</taxon>
    </lineage>
</organism>
<name>A0A3D9I0N3_9BACL</name>
<dbReference type="Pfam" id="PF12833">
    <property type="entry name" value="HTH_18"/>
    <property type="match status" value="1"/>
</dbReference>
<keyword evidence="3" id="KW-0804">Transcription</keyword>
<reference evidence="5 6" key="1">
    <citation type="submission" date="2018-07" db="EMBL/GenBank/DDBJ databases">
        <title>Genomic Encyclopedia of Type Strains, Phase III (KMG-III): the genomes of soil and plant-associated and newly described type strains.</title>
        <authorList>
            <person name="Whitman W."/>
        </authorList>
    </citation>
    <scope>NUCLEOTIDE SEQUENCE [LARGE SCALE GENOMIC DNA]</scope>
    <source>
        <strain evidence="5 6">CECT 8236</strain>
    </source>
</reference>
<evidence type="ECO:0000256" key="2">
    <source>
        <dbReference type="ARBA" id="ARBA00023125"/>
    </source>
</evidence>
<dbReference type="SUPFAM" id="SSF46689">
    <property type="entry name" value="Homeodomain-like"/>
    <property type="match status" value="2"/>
</dbReference>
<evidence type="ECO:0000256" key="1">
    <source>
        <dbReference type="ARBA" id="ARBA00023015"/>
    </source>
</evidence>
<dbReference type="PROSITE" id="PS01124">
    <property type="entry name" value="HTH_ARAC_FAMILY_2"/>
    <property type="match status" value="1"/>
</dbReference>
<dbReference type="SMART" id="SM00342">
    <property type="entry name" value="HTH_ARAC"/>
    <property type="match status" value="1"/>
</dbReference>
<evidence type="ECO:0000313" key="5">
    <source>
        <dbReference type="EMBL" id="RED55317.1"/>
    </source>
</evidence>
<sequence>MTERYSEIDAAIAYIHKHIYDPIPLSRLAKHVSYSPFHFTRIFKERIGLSPLYYISSLRLQKAKDLLLRTNLSVRDIGMEIGQQSLGTFTTRFADKVGLTPANFRNSVQHANDPFQSLRELDDWSTWIPTFSNLARIEGTIEASVPFHGVILIGLFAKPIPEGYPLYGTLLSSLGHFRFTDVQPGTYYLMATSVPWGMQSMDILLPHHTLRTRTKTPIVVGMNSLVPHQRVMLHVPRPDDPPILISLPLLMNHFLERVKRSRNR</sequence>
<dbReference type="OrthoDB" id="9816344at2"/>
<keyword evidence="1" id="KW-0805">Transcription regulation</keyword>
<feature type="domain" description="HTH araC/xylS-type" evidence="4">
    <location>
        <begin position="9"/>
        <end position="107"/>
    </location>
</feature>
<dbReference type="Gene3D" id="1.10.10.60">
    <property type="entry name" value="Homeodomain-like"/>
    <property type="match status" value="2"/>
</dbReference>
<protein>
    <submittedName>
        <fullName evidence="5">AraC-like DNA-binding protein</fullName>
    </submittedName>
</protein>
<dbReference type="RefSeq" id="WP_115994889.1">
    <property type="nucleotide sequence ID" value="NZ_QRDY01000018.1"/>
</dbReference>
<dbReference type="EMBL" id="QRDY01000018">
    <property type="protein sequence ID" value="RED55317.1"/>
    <property type="molecule type" value="Genomic_DNA"/>
</dbReference>
<accession>A0A3D9I0N3</accession>
<evidence type="ECO:0000313" key="6">
    <source>
        <dbReference type="Proteomes" id="UP000256869"/>
    </source>
</evidence>
<dbReference type="GO" id="GO:0043565">
    <property type="term" value="F:sequence-specific DNA binding"/>
    <property type="evidence" value="ECO:0007669"/>
    <property type="project" value="InterPro"/>
</dbReference>
<gene>
    <name evidence="5" type="ORF">DFP95_11853</name>
</gene>
<keyword evidence="2 5" id="KW-0238">DNA-binding</keyword>
<dbReference type="AlphaFoldDB" id="A0A3D9I0N3"/>
<dbReference type="SUPFAM" id="SSF117074">
    <property type="entry name" value="Hypothetical protein PA1324"/>
    <property type="match status" value="1"/>
</dbReference>
<evidence type="ECO:0000256" key="3">
    <source>
        <dbReference type="ARBA" id="ARBA00023163"/>
    </source>
</evidence>
<dbReference type="PANTHER" id="PTHR43280:SF26">
    <property type="entry name" value="ARAC-FAMILY TRANSCRIPTIONAL REGULATOR"/>
    <property type="match status" value="1"/>
</dbReference>
<dbReference type="Proteomes" id="UP000256869">
    <property type="component" value="Unassembled WGS sequence"/>
</dbReference>
<proteinExistence type="predicted"/>